<dbReference type="Pfam" id="PF13817">
    <property type="entry name" value="DDE_Tnp_IS66_C"/>
    <property type="match status" value="1"/>
</dbReference>
<reference evidence="3 4" key="1">
    <citation type="journal article" date="2013" name="Genome Announc.">
        <title>Genome Sequence of the Sulfate-Reducing Bacterium Desulfotomaculum hydrothermale Lam5(T).</title>
        <authorList>
            <person name="Amin O."/>
            <person name="Fardeau M.L."/>
            <person name="Valette O."/>
            <person name="Hirschler-Rea A."/>
            <person name="Barbe V."/>
            <person name="Medigue C."/>
            <person name="Vacherie B."/>
            <person name="Ollivier B."/>
            <person name="Bertin P.N."/>
            <person name="Dolla A."/>
        </authorList>
    </citation>
    <scope>NUCLEOTIDE SEQUENCE [LARGE SCALE GENOMIC DNA]</scope>
    <source>
        <strain evidence="4">Lam5 / DSM 18033</strain>
    </source>
</reference>
<dbReference type="STRING" id="1121428.DESHY_120005"/>
<dbReference type="Pfam" id="PF03050">
    <property type="entry name" value="DDE_Tnp_IS66"/>
    <property type="match status" value="1"/>
</dbReference>
<dbReference type="Proteomes" id="UP000009315">
    <property type="component" value="Unassembled WGS sequence"/>
</dbReference>
<dbReference type="eggNOG" id="COG3316">
    <property type="taxonomic scope" value="Bacteria"/>
</dbReference>
<sequence>MLHADETTVQVLREPGKTAVSNSYMWLYRTSGDTKRQIVLFEYQPSRSSTHPQQFLKGFRGFLHTDGYAAYHTLPEVTVVGCWVHMRRKFEDALKAIPDSERAVSSASDAVRRIGLLFHLEEQWESLTPEERYKLRLEKSKPLAEAFFGWLQTLTVLPKTAMGKAVHYALEQSEWLMNVYLDGRTELSNNRSENAVRPFALGRKNWLFCNTVKGAISSSVVYSIVETAKANGLLPFEYMKFLLETVPSTSVGELDALLPWGEAIPEKCRMPLTKESA</sequence>
<proteinExistence type="predicted"/>
<evidence type="ECO:0000313" key="3">
    <source>
        <dbReference type="EMBL" id="CCO07641.1"/>
    </source>
</evidence>
<dbReference type="PANTHER" id="PTHR33678">
    <property type="entry name" value="BLL1576 PROTEIN"/>
    <property type="match status" value="1"/>
</dbReference>
<dbReference type="AlphaFoldDB" id="K8EG27"/>
<evidence type="ECO:0000313" key="4">
    <source>
        <dbReference type="Proteomes" id="UP000009315"/>
    </source>
</evidence>
<dbReference type="EMBL" id="CAOS01000004">
    <property type="protein sequence ID" value="CCO07641.1"/>
    <property type="molecule type" value="Genomic_DNA"/>
</dbReference>
<organism evidence="3 4">
    <name type="scientific">Desulforamulus hydrothermalis Lam5 = DSM 18033</name>
    <dbReference type="NCBI Taxonomy" id="1121428"/>
    <lineage>
        <taxon>Bacteria</taxon>
        <taxon>Bacillati</taxon>
        <taxon>Bacillota</taxon>
        <taxon>Clostridia</taxon>
        <taxon>Eubacteriales</taxon>
        <taxon>Peptococcaceae</taxon>
        <taxon>Desulforamulus</taxon>
    </lineage>
</organism>
<protein>
    <submittedName>
        <fullName evidence="3">Transposase</fullName>
    </submittedName>
</protein>
<keyword evidence="4" id="KW-1185">Reference proteome</keyword>
<dbReference type="NCBIfam" id="NF033517">
    <property type="entry name" value="transpos_IS66"/>
    <property type="match status" value="1"/>
</dbReference>
<accession>K8EG27</accession>
<evidence type="ECO:0000259" key="1">
    <source>
        <dbReference type="Pfam" id="PF03050"/>
    </source>
</evidence>
<evidence type="ECO:0000259" key="2">
    <source>
        <dbReference type="Pfam" id="PF13817"/>
    </source>
</evidence>
<feature type="domain" description="Transposase IS66 central" evidence="1">
    <location>
        <begin position="2"/>
        <end position="215"/>
    </location>
</feature>
<dbReference type="InterPro" id="IPR004291">
    <property type="entry name" value="Transposase_IS66_central"/>
</dbReference>
<comment type="caution">
    <text evidence="3">The sequence shown here is derived from an EMBL/GenBank/DDBJ whole genome shotgun (WGS) entry which is preliminary data.</text>
</comment>
<feature type="domain" description="Transposase IS66 C-terminal" evidence="2">
    <location>
        <begin position="223"/>
        <end position="260"/>
    </location>
</feature>
<gene>
    <name evidence="3" type="ORF">DESHY_120005</name>
</gene>
<dbReference type="PANTHER" id="PTHR33678:SF1">
    <property type="entry name" value="BLL1576 PROTEIN"/>
    <property type="match status" value="1"/>
</dbReference>
<dbReference type="InterPro" id="IPR052344">
    <property type="entry name" value="Transposase-related"/>
</dbReference>
<dbReference type="InterPro" id="IPR039552">
    <property type="entry name" value="IS66_C"/>
</dbReference>
<name>K8EG27_9FIRM</name>